<name>A0A3M0CT56_9PROT</name>
<feature type="transmembrane region" description="Helical" evidence="2">
    <location>
        <begin position="30"/>
        <end position="49"/>
    </location>
</feature>
<dbReference type="InParanoid" id="A0A3M0CT56"/>
<comment type="caution">
    <text evidence="3">The sequence shown here is derived from an EMBL/GenBank/DDBJ whole genome shotgun (WGS) entry which is preliminary data.</text>
</comment>
<feature type="compositionally biased region" description="Pro residues" evidence="1">
    <location>
        <begin position="1"/>
        <end position="17"/>
    </location>
</feature>
<keyword evidence="2" id="KW-0812">Transmembrane</keyword>
<evidence type="ECO:0000313" key="3">
    <source>
        <dbReference type="EMBL" id="RMB12672.1"/>
    </source>
</evidence>
<dbReference type="EMBL" id="REFR01000002">
    <property type="protein sequence ID" value="RMB12672.1"/>
    <property type="molecule type" value="Genomic_DNA"/>
</dbReference>
<keyword evidence="2" id="KW-0472">Membrane</keyword>
<sequence length="486" mass="52140">MNDIGPPPGHKPAPSPAAPAGSPGRRMNRFVLGALAALVAAALGVVLVLPDIVNDRAVPTSDTVVQPAPVTPEKAVELAQGRRTAEGILARVLRAQADLMENRVDQWAPAAYDAALRTLAEGDVHFDSGAYEAASRAYSSVMEQFDAITASRPERLAAALTAGADAYDAGDADMAARQYTVALAIDPGNETATVGLDRARNFETVRAHMRDGATHMENQAWAEARRAFASALALDKAYTPAARALRDVDRKLADIVFTRDMSAFYTALSAERFDAAAKSLNAAARNRPGAPDVKLARQRLETESRRATLANLRAEGTRLTQAEQWTRAADTYAKALAIDPNVAFAQQGEKQSRDRAALDAGIERFLGDPTRLYSPGPLENARQILSRALAVTDAGPRLTGQRDRLSAAIEDAITPLRVNLVSDGATDVTLYRVGPLGRFSTMQVELLPGDYVIVGACRGYRDVRHNFQVRPGTVPAPVKVECKDRI</sequence>
<evidence type="ECO:0000256" key="2">
    <source>
        <dbReference type="SAM" id="Phobius"/>
    </source>
</evidence>
<dbReference type="AlphaFoldDB" id="A0A3M0CT56"/>
<keyword evidence="4" id="KW-1185">Reference proteome</keyword>
<feature type="region of interest" description="Disordered" evidence="1">
    <location>
        <begin position="1"/>
        <end position="23"/>
    </location>
</feature>
<dbReference type="Gene3D" id="1.25.40.10">
    <property type="entry name" value="Tetratricopeptide repeat domain"/>
    <property type="match status" value="1"/>
</dbReference>
<dbReference type="SUPFAM" id="SSF48452">
    <property type="entry name" value="TPR-like"/>
    <property type="match status" value="1"/>
</dbReference>
<protein>
    <recommendedName>
        <fullName evidence="5">Tetratricopeptide repeat protein</fullName>
    </recommendedName>
</protein>
<reference evidence="3 4" key="1">
    <citation type="submission" date="2018-10" db="EMBL/GenBank/DDBJ databases">
        <title>Genomic Encyclopedia of Archaeal and Bacterial Type Strains, Phase II (KMG-II): from individual species to whole genera.</title>
        <authorList>
            <person name="Goeker M."/>
        </authorList>
    </citation>
    <scope>NUCLEOTIDE SEQUENCE [LARGE SCALE GENOMIC DNA]</scope>
    <source>
        <strain evidence="3 4">DSM 25217</strain>
    </source>
</reference>
<proteinExistence type="predicted"/>
<accession>A0A3M0CT56</accession>
<dbReference type="InterPro" id="IPR011990">
    <property type="entry name" value="TPR-like_helical_dom_sf"/>
</dbReference>
<evidence type="ECO:0008006" key="5">
    <source>
        <dbReference type="Google" id="ProtNLM"/>
    </source>
</evidence>
<evidence type="ECO:0000313" key="4">
    <source>
        <dbReference type="Proteomes" id="UP000271227"/>
    </source>
</evidence>
<dbReference type="Proteomes" id="UP000271227">
    <property type="component" value="Unassembled WGS sequence"/>
</dbReference>
<keyword evidence="2" id="KW-1133">Transmembrane helix</keyword>
<evidence type="ECO:0000256" key="1">
    <source>
        <dbReference type="SAM" id="MobiDB-lite"/>
    </source>
</evidence>
<organism evidence="3 4">
    <name type="scientific">Eilatimonas milleporae</name>
    <dbReference type="NCBI Taxonomy" id="911205"/>
    <lineage>
        <taxon>Bacteria</taxon>
        <taxon>Pseudomonadati</taxon>
        <taxon>Pseudomonadota</taxon>
        <taxon>Alphaproteobacteria</taxon>
        <taxon>Kordiimonadales</taxon>
        <taxon>Kordiimonadaceae</taxon>
        <taxon>Eilatimonas</taxon>
    </lineage>
</organism>
<gene>
    <name evidence="3" type="ORF">BXY39_0095</name>
</gene>